<comment type="caution">
    <text evidence="1">The sequence shown here is derived from an EMBL/GenBank/DDBJ whole genome shotgun (WGS) entry which is preliminary data.</text>
</comment>
<evidence type="ECO:0000313" key="1">
    <source>
        <dbReference type="EMBL" id="KAI7962801.1"/>
    </source>
</evidence>
<dbReference type="Proteomes" id="UP001060170">
    <property type="component" value="Chromosome 1"/>
</dbReference>
<protein>
    <submittedName>
        <fullName evidence="1">Uncharacterized protein</fullName>
    </submittedName>
</protein>
<evidence type="ECO:0000313" key="2">
    <source>
        <dbReference type="Proteomes" id="UP001060170"/>
    </source>
</evidence>
<name>A0ACC0EZ59_9BASI</name>
<reference evidence="1 2" key="3">
    <citation type="journal article" date="2022" name="Microbiol. Spectr.">
        <title>Folding features and dynamics of 3D genome architecture in plant fungal pathogens.</title>
        <authorList>
            <person name="Xia C."/>
        </authorList>
    </citation>
    <scope>NUCLEOTIDE SEQUENCE [LARGE SCALE GENOMIC DNA]</scope>
    <source>
        <strain evidence="1 2">93-210</strain>
    </source>
</reference>
<sequence>MDGFEVRLQLVSILKKLSSSQNSIQSTIRFLLKHKDKYGEDLWDCLVEEAEKVNLNARINILYLIDGLLFTSSTALLTSHQEYQHSRRTNLPSSSTIISTSFNYGDLIKKDIIKLIEIVVPTSFNKKGLLNLMSTVQVIKNWKSQISIIDHFLTLELLEQIDQILNHRKQILGKMEVNDTQVGIEDNELLDFTKKEILDRIDDDRERHKRLRERIWVLPIPSMSSLSPKLTNIQHPSTTYTYHRSATLLHTSLQSVTNSERPSSSISSGGPTGGGPHIELDLTISLECDQLINANLEDTGSAGLEDHDWNAIHFDNHRCFGLASNHHRLLDQFVDF</sequence>
<accession>A0ACC0EZ59</accession>
<proteinExistence type="predicted"/>
<organism evidence="1 2">
    <name type="scientific">Puccinia striiformis f. sp. tritici</name>
    <dbReference type="NCBI Taxonomy" id="168172"/>
    <lineage>
        <taxon>Eukaryota</taxon>
        <taxon>Fungi</taxon>
        <taxon>Dikarya</taxon>
        <taxon>Basidiomycota</taxon>
        <taxon>Pucciniomycotina</taxon>
        <taxon>Pucciniomycetes</taxon>
        <taxon>Pucciniales</taxon>
        <taxon>Pucciniaceae</taxon>
        <taxon>Puccinia</taxon>
    </lineage>
</organism>
<reference evidence="2" key="2">
    <citation type="journal article" date="2018" name="Mol. Plant Microbe Interact.">
        <title>Genome sequence resources for the wheat stripe rust pathogen (Puccinia striiformis f. sp. tritici) and the barley stripe rust pathogen (Puccinia striiformis f. sp. hordei).</title>
        <authorList>
            <person name="Xia C."/>
            <person name="Wang M."/>
            <person name="Yin C."/>
            <person name="Cornejo O.E."/>
            <person name="Hulbert S.H."/>
            <person name="Chen X."/>
        </authorList>
    </citation>
    <scope>NUCLEOTIDE SEQUENCE [LARGE SCALE GENOMIC DNA]</scope>
    <source>
        <strain evidence="2">93-210</strain>
    </source>
</reference>
<gene>
    <name evidence="1" type="ORF">MJO28_000895</name>
</gene>
<reference evidence="2" key="1">
    <citation type="journal article" date="2018" name="BMC Genomics">
        <title>Genomic insights into host adaptation between the wheat stripe rust pathogen (Puccinia striiformis f. sp. tritici) and the barley stripe rust pathogen (Puccinia striiformis f. sp. hordei).</title>
        <authorList>
            <person name="Xia C."/>
            <person name="Wang M."/>
            <person name="Yin C."/>
            <person name="Cornejo O.E."/>
            <person name="Hulbert S.H."/>
            <person name="Chen X."/>
        </authorList>
    </citation>
    <scope>NUCLEOTIDE SEQUENCE [LARGE SCALE GENOMIC DNA]</scope>
    <source>
        <strain evidence="2">93-210</strain>
    </source>
</reference>
<keyword evidence="2" id="KW-1185">Reference proteome</keyword>
<dbReference type="EMBL" id="CM045865">
    <property type="protein sequence ID" value="KAI7962801.1"/>
    <property type="molecule type" value="Genomic_DNA"/>
</dbReference>